<comment type="caution">
    <text evidence="2">The sequence shown here is derived from an EMBL/GenBank/DDBJ whole genome shotgun (WGS) entry which is preliminary data.</text>
</comment>
<dbReference type="EMBL" id="BAAAJE010000008">
    <property type="protein sequence ID" value="GAA1142504.1"/>
    <property type="molecule type" value="Genomic_DNA"/>
</dbReference>
<reference evidence="3" key="1">
    <citation type="journal article" date="2019" name="Int. J. Syst. Evol. Microbiol.">
        <title>The Global Catalogue of Microorganisms (GCM) 10K type strain sequencing project: providing services to taxonomists for standard genome sequencing and annotation.</title>
        <authorList>
            <consortium name="The Broad Institute Genomics Platform"/>
            <consortium name="The Broad Institute Genome Sequencing Center for Infectious Disease"/>
            <person name="Wu L."/>
            <person name="Ma J."/>
        </authorList>
    </citation>
    <scope>NUCLEOTIDE SEQUENCE [LARGE SCALE GENOMIC DNA]</scope>
    <source>
        <strain evidence="3">JCM 11813</strain>
    </source>
</reference>
<feature type="chain" id="PRO_5045043975" description="Secreted protein" evidence="1">
    <location>
        <begin position="25"/>
        <end position="50"/>
    </location>
</feature>
<evidence type="ECO:0008006" key="4">
    <source>
        <dbReference type="Google" id="ProtNLM"/>
    </source>
</evidence>
<dbReference type="Proteomes" id="UP001499979">
    <property type="component" value="Unassembled WGS sequence"/>
</dbReference>
<proteinExistence type="predicted"/>
<sequence length="50" mass="4843">MKRVLAAVALATGVSLLAVAPASAAPSACLDVSVDVNGTGQAQHICLPPS</sequence>
<accession>A0ABP4F0B0</accession>
<keyword evidence="3" id="KW-1185">Reference proteome</keyword>
<gene>
    <name evidence="2" type="ORF">GCM10009606_22650</name>
</gene>
<name>A0ABP4F0B0_9ACTN</name>
<keyword evidence="1" id="KW-0732">Signal</keyword>
<evidence type="ECO:0000313" key="3">
    <source>
        <dbReference type="Proteomes" id="UP001499979"/>
    </source>
</evidence>
<feature type="signal peptide" evidence="1">
    <location>
        <begin position="1"/>
        <end position="24"/>
    </location>
</feature>
<protein>
    <recommendedName>
        <fullName evidence="4">Secreted protein</fullName>
    </recommendedName>
</protein>
<evidence type="ECO:0000256" key="1">
    <source>
        <dbReference type="SAM" id="SignalP"/>
    </source>
</evidence>
<dbReference type="RefSeq" id="WP_343907643.1">
    <property type="nucleotide sequence ID" value="NZ_BAAAJE010000008.1"/>
</dbReference>
<organism evidence="2 3">
    <name type="scientific">Nocardioides aquiterrae</name>
    <dbReference type="NCBI Taxonomy" id="203799"/>
    <lineage>
        <taxon>Bacteria</taxon>
        <taxon>Bacillati</taxon>
        <taxon>Actinomycetota</taxon>
        <taxon>Actinomycetes</taxon>
        <taxon>Propionibacteriales</taxon>
        <taxon>Nocardioidaceae</taxon>
        <taxon>Nocardioides</taxon>
    </lineage>
</organism>
<evidence type="ECO:0000313" key="2">
    <source>
        <dbReference type="EMBL" id="GAA1142504.1"/>
    </source>
</evidence>